<name>A0ABT8YAN3_9SPHN</name>
<comment type="caution">
    <text evidence="1">The sequence shown here is derived from an EMBL/GenBank/DDBJ whole genome shotgun (WGS) entry which is preliminary data.</text>
</comment>
<keyword evidence="2" id="KW-1185">Reference proteome</keyword>
<gene>
    <name evidence="1" type="ORF">Q4F19_13465</name>
</gene>
<protein>
    <recommendedName>
        <fullName evidence="3">DUF2971 domain-containing protein</fullName>
    </recommendedName>
</protein>
<evidence type="ECO:0008006" key="3">
    <source>
        <dbReference type="Google" id="ProtNLM"/>
    </source>
</evidence>
<sequence length="154" mass="17599">MTDNSDSRFALTYDRILRSGPKTVLYHYCSTATLLPILEHGKLRFSDINIMIDPREGRYCYGLFQQAATALLKMVPDRAALDRLDANFFDRVDDYLSPKQLNSHPVIACFSKRPDVLSQWRGYADDARGWSIGFSGRAVNSMPVTLLDVVYERR</sequence>
<reference evidence="1" key="1">
    <citation type="submission" date="2023-07" db="EMBL/GenBank/DDBJ databases">
        <authorList>
            <person name="Kim M."/>
        </authorList>
    </citation>
    <scope>NUCLEOTIDE SEQUENCE</scope>
    <source>
        <strain evidence="1">BIUV-7</strain>
    </source>
</reference>
<evidence type="ECO:0000313" key="2">
    <source>
        <dbReference type="Proteomes" id="UP001169764"/>
    </source>
</evidence>
<dbReference type="Proteomes" id="UP001169764">
    <property type="component" value="Unassembled WGS sequence"/>
</dbReference>
<accession>A0ABT8YAN3</accession>
<evidence type="ECO:0000313" key="1">
    <source>
        <dbReference type="EMBL" id="MDO6415396.1"/>
    </source>
</evidence>
<proteinExistence type="predicted"/>
<organism evidence="1 2">
    <name type="scientific">Sphingomonas natans</name>
    <dbReference type="NCBI Taxonomy" id="3063330"/>
    <lineage>
        <taxon>Bacteria</taxon>
        <taxon>Pseudomonadati</taxon>
        <taxon>Pseudomonadota</taxon>
        <taxon>Alphaproteobacteria</taxon>
        <taxon>Sphingomonadales</taxon>
        <taxon>Sphingomonadaceae</taxon>
        <taxon>Sphingomonas</taxon>
    </lineage>
</organism>
<dbReference type="EMBL" id="JAUOTP010000005">
    <property type="protein sequence ID" value="MDO6415396.1"/>
    <property type="molecule type" value="Genomic_DNA"/>
</dbReference>